<dbReference type="PANTHER" id="PTHR11746">
    <property type="entry name" value="O-METHYLTRANSFERASE"/>
    <property type="match status" value="1"/>
</dbReference>
<dbReference type="InterPro" id="IPR029063">
    <property type="entry name" value="SAM-dependent_MTases_sf"/>
</dbReference>
<evidence type="ECO:0000313" key="8">
    <source>
        <dbReference type="Proteomes" id="UP000236161"/>
    </source>
</evidence>
<dbReference type="InterPro" id="IPR012967">
    <property type="entry name" value="COMT_dimerisation"/>
</dbReference>
<dbReference type="EMBL" id="KZ451917">
    <property type="protein sequence ID" value="PKA62421.1"/>
    <property type="molecule type" value="Genomic_DNA"/>
</dbReference>
<accession>A0A2I0B3Q1</accession>
<dbReference type="Pfam" id="PF08100">
    <property type="entry name" value="Dimerisation"/>
    <property type="match status" value="1"/>
</dbReference>
<dbReference type="EC" id="2.1.1.76" evidence="7"/>
<evidence type="ECO:0000256" key="3">
    <source>
        <dbReference type="ARBA" id="ARBA00022691"/>
    </source>
</evidence>
<dbReference type="GO" id="GO:0032259">
    <property type="term" value="P:methylation"/>
    <property type="evidence" value="ECO:0007669"/>
    <property type="project" value="UniProtKB-KW"/>
</dbReference>
<name>A0A2I0B3Q1_9ASPA</name>
<keyword evidence="8" id="KW-1185">Reference proteome</keyword>
<dbReference type="InterPro" id="IPR036390">
    <property type="entry name" value="WH_DNA-bd_sf"/>
</dbReference>
<protein>
    <submittedName>
        <fullName evidence="7">Tricetin 3',4',5'-O-trimethyltransferase</fullName>
        <ecNumber evidence="7">2.1.1.76</ecNumber>
    </submittedName>
</protein>
<dbReference type="FunFam" id="3.40.50.150:FF:000061">
    <property type="entry name" value="Caffeic acid O-methyltransferase"/>
    <property type="match status" value="1"/>
</dbReference>
<feature type="domain" description="O-methyltransferase C-terminal" evidence="5">
    <location>
        <begin position="128"/>
        <end position="334"/>
    </location>
</feature>
<evidence type="ECO:0000256" key="1">
    <source>
        <dbReference type="ARBA" id="ARBA00022603"/>
    </source>
</evidence>
<dbReference type="PROSITE" id="PS51683">
    <property type="entry name" value="SAM_OMT_II"/>
    <property type="match status" value="1"/>
</dbReference>
<evidence type="ECO:0000256" key="2">
    <source>
        <dbReference type="ARBA" id="ARBA00022679"/>
    </source>
</evidence>
<dbReference type="InterPro" id="IPR036388">
    <property type="entry name" value="WH-like_DNA-bd_sf"/>
</dbReference>
<dbReference type="InterPro" id="IPR016461">
    <property type="entry name" value="COMT-like"/>
</dbReference>
<keyword evidence="1 7" id="KW-0489">Methyltransferase</keyword>
<feature type="active site" description="Proton acceptor" evidence="4">
    <location>
        <position position="258"/>
    </location>
</feature>
<dbReference type="Gene3D" id="3.40.50.150">
    <property type="entry name" value="Vaccinia Virus protein VP39"/>
    <property type="match status" value="1"/>
</dbReference>
<evidence type="ECO:0000256" key="4">
    <source>
        <dbReference type="PIRSR" id="PIRSR005739-1"/>
    </source>
</evidence>
<dbReference type="GO" id="GO:0046983">
    <property type="term" value="F:protein dimerization activity"/>
    <property type="evidence" value="ECO:0007669"/>
    <property type="project" value="InterPro"/>
</dbReference>
<evidence type="ECO:0000259" key="6">
    <source>
        <dbReference type="Pfam" id="PF08100"/>
    </source>
</evidence>
<organism evidence="7 8">
    <name type="scientific">Apostasia shenzhenica</name>
    <dbReference type="NCBI Taxonomy" id="1088818"/>
    <lineage>
        <taxon>Eukaryota</taxon>
        <taxon>Viridiplantae</taxon>
        <taxon>Streptophyta</taxon>
        <taxon>Embryophyta</taxon>
        <taxon>Tracheophyta</taxon>
        <taxon>Spermatophyta</taxon>
        <taxon>Magnoliopsida</taxon>
        <taxon>Liliopsida</taxon>
        <taxon>Asparagales</taxon>
        <taxon>Orchidaceae</taxon>
        <taxon>Apostasioideae</taxon>
        <taxon>Apostasia</taxon>
    </lineage>
</organism>
<sequence length="352" mass="38127">MDAEKDACNCAIKLASLSVLPMTIFSAIELGLFQHIAAAGPGEELTADELAARIGATNPLAASMLERILRLLASHSVFTCSTSTDAAGRTVHRYGPTPVCRYLAPSDDGVSLAALCLMASDRVSMESWYHVKDSVLHGGVPFNMAHGGLTEFEYHNIDPRFSKVFNEGMRSHSIIIMKNILEIYQGFDDVTVLVDVGGGTGGTLSMITAKHSHIKGINFDLPHVIAQAPPLPGVEHIGGDVFASVPSGDAIFMKWILHDWSDEDSLKILSNCRKALPEKGKVIVVDSILPESPESSDFAHCVFHVDLIMMLESPSGKERTEKEFRDLAMNAGFSAFNVVCNFSNASLMEFTK</sequence>
<dbReference type="AlphaFoldDB" id="A0A2I0B3Q1"/>
<dbReference type="Proteomes" id="UP000236161">
    <property type="component" value="Unassembled WGS sequence"/>
</dbReference>
<evidence type="ECO:0000313" key="7">
    <source>
        <dbReference type="EMBL" id="PKA62421.1"/>
    </source>
</evidence>
<dbReference type="Pfam" id="PF00891">
    <property type="entry name" value="Methyltransf_2"/>
    <property type="match status" value="1"/>
</dbReference>
<dbReference type="InterPro" id="IPR001077">
    <property type="entry name" value="COMT_C"/>
</dbReference>
<dbReference type="Gene3D" id="1.10.10.10">
    <property type="entry name" value="Winged helix-like DNA-binding domain superfamily/Winged helix DNA-binding domain"/>
    <property type="match status" value="1"/>
</dbReference>
<reference evidence="7 8" key="1">
    <citation type="journal article" date="2017" name="Nature">
        <title>The Apostasia genome and the evolution of orchids.</title>
        <authorList>
            <person name="Zhang G.Q."/>
            <person name="Liu K.W."/>
            <person name="Li Z."/>
            <person name="Lohaus R."/>
            <person name="Hsiao Y.Y."/>
            <person name="Niu S.C."/>
            <person name="Wang J.Y."/>
            <person name="Lin Y.C."/>
            <person name="Xu Q."/>
            <person name="Chen L.J."/>
            <person name="Yoshida K."/>
            <person name="Fujiwara S."/>
            <person name="Wang Z.W."/>
            <person name="Zhang Y.Q."/>
            <person name="Mitsuda N."/>
            <person name="Wang M."/>
            <person name="Liu G.H."/>
            <person name="Pecoraro L."/>
            <person name="Huang H.X."/>
            <person name="Xiao X.J."/>
            <person name="Lin M."/>
            <person name="Wu X.Y."/>
            <person name="Wu W.L."/>
            <person name="Chen Y.Y."/>
            <person name="Chang S.B."/>
            <person name="Sakamoto S."/>
            <person name="Ohme-Takagi M."/>
            <person name="Yagi M."/>
            <person name="Zeng S.J."/>
            <person name="Shen C.Y."/>
            <person name="Yeh C.M."/>
            <person name="Luo Y.B."/>
            <person name="Tsai W.C."/>
            <person name="Van de Peer Y."/>
            <person name="Liu Z.J."/>
        </authorList>
    </citation>
    <scope>NUCLEOTIDE SEQUENCE [LARGE SCALE GENOMIC DNA]</scope>
    <source>
        <strain evidence="8">cv. Shenzhen</strain>
        <tissue evidence="7">Stem</tissue>
    </source>
</reference>
<dbReference type="FunFam" id="1.10.10.10:FF:000357">
    <property type="entry name" value="Caffeic acid 3-O-methyltransferase"/>
    <property type="match status" value="1"/>
</dbReference>
<dbReference type="PIRSF" id="PIRSF005739">
    <property type="entry name" value="O-mtase"/>
    <property type="match status" value="1"/>
</dbReference>
<dbReference type="OrthoDB" id="728759at2759"/>
<dbReference type="STRING" id="1088818.A0A2I0B3Q1"/>
<keyword evidence="2 7" id="KW-0808">Transferase</keyword>
<dbReference type="GO" id="GO:0008171">
    <property type="term" value="F:O-methyltransferase activity"/>
    <property type="evidence" value="ECO:0007669"/>
    <property type="project" value="InterPro"/>
</dbReference>
<evidence type="ECO:0000259" key="5">
    <source>
        <dbReference type="Pfam" id="PF00891"/>
    </source>
</evidence>
<feature type="domain" description="O-methyltransferase dimerisation" evidence="6">
    <location>
        <begin position="13"/>
        <end position="104"/>
    </location>
</feature>
<keyword evidence="3" id="KW-0949">S-adenosyl-L-methionine</keyword>
<dbReference type="SUPFAM" id="SSF53335">
    <property type="entry name" value="S-adenosyl-L-methionine-dependent methyltransferases"/>
    <property type="match status" value="1"/>
</dbReference>
<proteinExistence type="predicted"/>
<dbReference type="SUPFAM" id="SSF46785">
    <property type="entry name" value="Winged helix' DNA-binding domain"/>
    <property type="match status" value="1"/>
</dbReference>
<dbReference type="GO" id="GO:0030755">
    <property type="term" value="F:quercetin 3-O-methyltransferase activity"/>
    <property type="evidence" value="ECO:0007669"/>
    <property type="project" value="UniProtKB-EC"/>
</dbReference>
<gene>
    <name evidence="7" type="primary">OMT2</name>
    <name evidence="7" type="ORF">AXF42_Ash009307</name>
</gene>